<feature type="compositionally biased region" description="Basic and acidic residues" evidence="1">
    <location>
        <begin position="26"/>
        <end position="52"/>
    </location>
</feature>
<feature type="region of interest" description="Disordered" evidence="1">
    <location>
        <begin position="26"/>
        <end position="58"/>
    </location>
</feature>
<proteinExistence type="predicted"/>
<organism evidence="2 3">
    <name type="scientific">Allacma fusca</name>
    <dbReference type="NCBI Taxonomy" id="39272"/>
    <lineage>
        <taxon>Eukaryota</taxon>
        <taxon>Metazoa</taxon>
        <taxon>Ecdysozoa</taxon>
        <taxon>Arthropoda</taxon>
        <taxon>Hexapoda</taxon>
        <taxon>Collembola</taxon>
        <taxon>Symphypleona</taxon>
        <taxon>Sminthuridae</taxon>
        <taxon>Allacma</taxon>
    </lineage>
</organism>
<accession>A0A8J2PIY3</accession>
<protein>
    <submittedName>
        <fullName evidence="2">Uncharacterized protein</fullName>
    </submittedName>
</protein>
<keyword evidence="3" id="KW-1185">Reference proteome</keyword>
<dbReference type="PANTHER" id="PTHR22654">
    <property type="entry name" value="G PROTEIN PATHWAY SUPPRESSOR 2"/>
    <property type="match status" value="1"/>
</dbReference>
<dbReference type="EMBL" id="CAJVCH010530624">
    <property type="protein sequence ID" value="CAG7823799.1"/>
    <property type="molecule type" value="Genomic_DNA"/>
</dbReference>
<dbReference type="AlphaFoldDB" id="A0A8J2PIY3"/>
<dbReference type="GO" id="GO:0005667">
    <property type="term" value="C:transcription regulator complex"/>
    <property type="evidence" value="ECO:0007669"/>
    <property type="project" value="TreeGrafter"/>
</dbReference>
<evidence type="ECO:0000256" key="1">
    <source>
        <dbReference type="SAM" id="MobiDB-lite"/>
    </source>
</evidence>
<dbReference type="PANTHER" id="PTHR22654:SF2">
    <property type="entry name" value="G PROTEIN PATHWAY SUPPRESSOR 2"/>
    <property type="match status" value="1"/>
</dbReference>
<dbReference type="OrthoDB" id="10038194at2759"/>
<dbReference type="GO" id="GO:0006357">
    <property type="term" value="P:regulation of transcription by RNA polymerase II"/>
    <property type="evidence" value="ECO:0007669"/>
    <property type="project" value="TreeGrafter"/>
</dbReference>
<evidence type="ECO:0000313" key="3">
    <source>
        <dbReference type="Proteomes" id="UP000708208"/>
    </source>
</evidence>
<name>A0A8J2PIY3_9HEXA</name>
<dbReference type="GO" id="GO:0003712">
    <property type="term" value="F:transcription coregulator activity"/>
    <property type="evidence" value="ECO:0007669"/>
    <property type="project" value="TreeGrafter"/>
</dbReference>
<dbReference type="Pfam" id="PF15991">
    <property type="entry name" value="G_path_suppress"/>
    <property type="match status" value="1"/>
</dbReference>
<sequence>MPPVVLERPKMSRAMWEALKSHILRERQRKKQELEADAEVERQRKERERQLKQDSMTLSETRDQIVALDSRLTSLKEEKHQLFMQLKKVLNEDETRRRQLLSKEASEMMPVHNYMPHPGLPMGSGPPQMMFQPVLARPAMYTVPRVAHAPQHGQPSLLGPRFEGIHHSLKSLLKTIKNIFRLHRMGFRFEDQLIYSIQDFQFSHLRELQVGELLLVIPYELPRILHIKGDHPPPTWVMRDNLVKPDYRTVIHNMDYPLYPPTANRFPTPILSKSRFLGILFPPEFHVTSVPYTFHFFMT</sequence>
<comment type="caution">
    <text evidence="2">The sequence shown here is derived from an EMBL/GenBank/DDBJ whole genome shotgun (WGS) entry which is preliminary data.</text>
</comment>
<dbReference type="InterPro" id="IPR026094">
    <property type="entry name" value="GPS2"/>
</dbReference>
<evidence type="ECO:0000313" key="2">
    <source>
        <dbReference type="EMBL" id="CAG7823799.1"/>
    </source>
</evidence>
<reference evidence="2" key="1">
    <citation type="submission" date="2021-06" db="EMBL/GenBank/DDBJ databases">
        <authorList>
            <person name="Hodson N. C."/>
            <person name="Mongue J. A."/>
            <person name="Jaron S. K."/>
        </authorList>
    </citation>
    <scope>NUCLEOTIDE SEQUENCE</scope>
</reference>
<gene>
    <name evidence="2" type="ORF">AFUS01_LOCUS33993</name>
</gene>
<dbReference type="Proteomes" id="UP000708208">
    <property type="component" value="Unassembled WGS sequence"/>
</dbReference>